<evidence type="ECO:0000256" key="3">
    <source>
        <dbReference type="SAM" id="Phobius"/>
    </source>
</evidence>
<feature type="coiled-coil region" evidence="1">
    <location>
        <begin position="413"/>
        <end position="514"/>
    </location>
</feature>
<dbReference type="Proteomes" id="UP001140094">
    <property type="component" value="Unassembled WGS sequence"/>
</dbReference>
<evidence type="ECO:0000313" key="4">
    <source>
        <dbReference type="EMBL" id="KAJ2804143.1"/>
    </source>
</evidence>
<feature type="region of interest" description="Disordered" evidence="2">
    <location>
        <begin position="691"/>
        <end position="712"/>
    </location>
</feature>
<dbReference type="InterPro" id="IPR036116">
    <property type="entry name" value="FN3_sf"/>
</dbReference>
<evidence type="ECO:0000256" key="1">
    <source>
        <dbReference type="SAM" id="Coils"/>
    </source>
</evidence>
<dbReference type="AlphaFoldDB" id="A0A9W8HX89"/>
<feature type="compositionally biased region" description="Polar residues" evidence="2">
    <location>
        <begin position="894"/>
        <end position="914"/>
    </location>
</feature>
<name>A0A9W8HX89_9FUNG</name>
<keyword evidence="3" id="KW-0812">Transmembrane</keyword>
<organism evidence="4 5">
    <name type="scientific">Coemansia guatemalensis</name>
    <dbReference type="NCBI Taxonomy" id="2761395"/>
    <lineage>
        <taxon>Eukaryota</taxon>
        <taxon>Fungi</taxon>
        <taxon>Fungi incertae sedis</taxon>
        <taxon>Zoopagomycota</taxon>
        <taxon>Kickxellomycotina</taxon>
        <taxon>Kickxellomycetes</taxon>
        <taxon>Kickxellales</taxon>
        <taxon>Kickxellaceae</taxon>
        <taxon>Coemansia</taxon>
    </lineage>
</organism>
<dbReference type="SUPFAM" id="SSF49265">
    <property type="entry name" value="Fibronectin type III"/>
    <property type="match status" value="1"/>
</dbReference>
<keyword evidence="1" id="KW-0175">Coiled coil</keyword>
<dbReference type="OrthoDB" id="5572782at2759"/>
<keyword evidence="3" id="KW-1133">Transmembrane helix</keyword>
<dbReference type="CDD" id="cd00063">
    <property type="entry name" value="FN3"/>
    <property type="match status" value="1"/>
</dbReference>
<keyword evidence="5" id="KW-1185">Reference proteome</keyword>
<gene>
    <name evidence="4" type="ORF">H4R20_002620</name>
</gene>
<feature type="region of interest" description="Disordered" evidence="2">
    <location>
        <begin position="1"/>
        <end position="41"/>
    </location>
</feature>
<keyword evidence="3" id="KW-0472">Membrane</keyword>
<dbReference type="EMBL" id="JANBUO010000435">
    <property type="protein sequence ID" value="KAJ2804143.1"/>
    <property type="molecule type" value="Genomic_DNA"/>
</dbReference>
<dbReference type="PANTHER" id="PTHR23159:SF60">
    <property type="entry name" value="SPINDLE ASSEMBLY ABNORMAL PROTEIN 4"/>
    <property type="match status" value="1"/>
</dbReference>
<comment type="caution">
    <text evidence="4">The sequence shown here is derived from an EMBL/GenBank/DDBJ whole genome shotgun (WGS) entry which is preliminary data.</text>
</comment>
<feature type="region of interest" description="Disordered" evidence="2">
    <location>
        <begin position="894"/>
        <end position="1050"/>
    </location>
</feature>
<accession>A0A9W8HX89</accession>
<sequence>MRAGRQAAPASSAAPKAKRNSRAPVSDSDEGSGSQIADGRDAAEDDDFARVLDVWWDHVLQFFVQHRATAAFTVWLGVFIFDIMDLHMPAEWLVFTFFSFSVFVQAFGMSVLLFTALTAAMTVLNVAVYHLLPFSVTSLLSTVVVCMLLVRGVHGLDSRGWAVTALMSLSRLSTPWCEILPDYLQAPVAAYCASFGLLWIVYHSSSQLERLLDPLCLLLGVIPPLTPQMCIVEICDTNIVVGWPQGSGMYCSIGAGHDTCDNNSSTCADSGAPTASNSQAPSAPLLLEPTVAIDQPSAGFGNSANDSIVRLGGIIAVDRRQLPEAQVSYYEVEVDGRIVGSCGHADVATRICELQPETTYQIRVWAISQSRGRTPSAPVFVKTLSTHDSLVQDRSLLGQQHQQQYLDGLPTDLDAINDEIAASQREIDEINESAETLKLKAETECSELQKAIAELRTRRKEEDNMKASQRDTIRELEAEKRSLDKEKAKLNSEIAEIASRKQRALDRKRNMEKQTAEYLHSVDQVHAKMERERRDHVHEQEELKSTIDGLMLEIQKTNQRINDLSKEYTDIKKDLASKQAALATQDTDNAALDATVKRLAGRRRQLKASQKEAATNAARLQTEIGSLESQLNEATLHRRGLEALVARRSLSSQNLPTVAHPLPARSSYVGTSGFDHQSLAMPERTYAPGYPRYSTTSVPRVTDPASPGSNIGRRSVWNTQAFSAAAPFASHAAETLPLLGRSTENNLTSTAVDHGLNSARSRQSAEFGELVGHLDHSNLAFVSGAPVSSGLTQPSYIGQAEFASSSTAGISGIPHGPGSASSAAYAIPRTSSIVGSSIAAPASVAGAVYGQHLQQVPLWENELLLPRSSLSTSTAEASALSILKDTDLAYPTPKRSSFISDRSSLLQRTASPAEQPQHLFSGEVLGMHRPSSTNLPLSMGRPHVEPIGAPARRRRKGLSSSSFLPTRSHDDLPSTGMPVGAGPSMKPLPQSESQSCRTSLDHGAAGTSPFDDSLYYQRSFWDQDSNATPQRTMTDALPPTKAHLPFPDGR</sequence>
<feature type="transmembrane region" description="Helical" evidence="3">
    <location>
        <begin position="93"/>
        <end position="121"/>
    </location>
</feature>
<feature type="transmembrane region" description="Helical" evidence="3">
    <location>
        <begin position="127"/>
        <end position="150"/>
    </location>
</feature>
<protein>
    <submittedName>
        <fullName evidence="4">Uncharacterized protein</fullName>
    </submittedName>
</protein>
<dbReference type="InterPro" id="IPR003961">
    <property type="entry name" value="FN3_dom"/>
</dbReference>
<proteinExistence type="predicted"/>
<dbReference type="PANTHER" id="PTHR23159">
    <property type="entry name" value="CENTROSOMAL PROTEIN 2"/>
    <property type="match status" value="1"/>
</dbReference>
<reference evidence="4" key="1">
    <citation type="submission" date="2022-07" db="EMBL/GenBank/DDBJ databases">
        <title>Phylogenomic reconstructions and comparative analyses of Kickxellomycotina fungi.</title>
        <authorList>
            <person name="Reynolds N.K."/>
            <person name="Stajich J.E."/>
            <person name="Barry K."/>
            <person name="Grigoriev I.V."/>
            <person name="Crous P."/>
            <person name="Smith M.E."/>
        </authorList>
    </citation>
    <scope>NUCLEOTIDE SEQUENCE</scope>
    <source>
        <strain evidence="4">NRRL 1565</strain>
    </source>
</reference>
<evidence type="ECO:0000313" key="5">
    <source>
        <dbReference type="Proteomes" id="UP001140094"/>
    </source>
</evidence>
<feature type="coiled-coil region" evidence="1">
    <location>
        <begin position="540"/>
        <end position="637"/>
    </location>
</feature>
<evidence type="ECO:0000256" key="2">
    <source>
        <dbReference type="SAM" id="MobiDB-lite"/>
    </source>
</evidence>
<feature type="compositionally biased region" description="Low complexity" evidence="2">
    <location>
        <begin position="1"/>
        <end position="15"/>
    </location>
</feature>
<feature type="compositionally biased region" description="Polar residues" evidence="2">
    <location>
        <begin position="1020"/>
        <end position="1033"/>
    </location>
</feature>